<dbReference type="AlphaFoldDB" id="A0A151JD42"/>
<dbReference type="InterPro" id="IPR007495">
    <property type="entry name" value="NqrM"/>
</dbReference>
<evidence type="ECO:0000313" key="3">
    <source>
        <dbReference type="Proteomes" id="UP000075349"/>
    </source>
</evidence>
<name>A0A151JD42_9VIBR</name>
<sequence>MTTLLYAFAFFLIVIALMAIGVMFKRKAIQGSCGGLNQVGVDKVCNCETTCSEHKLYQIAEPQEKNKGAQGSL</sequence>
<evidence type="ECO:0000256" key="1">
    <source>
        <dbReference type="SAM" id="Phobius"/>
    </source>
</evidence>
<organism evidence="2 3">
    <name type="scientific">Vibrio cidicii</name>
    <dbReference type="NCBI Taxonomy" id="1763883"/>
    <lineage>
        <taxon>Bacteria</taxon>
        <taxon>Pseudomonadati</taxon>
        <taxon>Pseudomonadota</taxon>
        <taxon>Gammaproteobacteria</taxon>
        <taxon>Vibrionales</taxon>
        <taxon>Vibrionaceae</taxon>
        <taxon>Vibrio</taxon>
    </lineage>
</organism>
<dbReference type="Proteomes" id="UP000075349">
    <property type="component" value="Unassembled WGS sequence"/>
</dbReference>
<evidence type="ECO:0008006" key="4">
    <source>
        <dbReference type="Google" id="ProtNLM"/>
    </source>
</evidence>
<keyword evidence="1" id="KW-0472">Membrane</keyword>
<evidence type="ECO:0000313" key="2">
    <source>
        <dbReference type="EMBL" id="KYN23709.1"/>
    </source>
</evidence>
<reference evidence="3" key="1">
    <citation type="submission" date="2015-12" db="EMBL/GenBank/DDBJ databases">
        <authorList>
            <person name="Tarr C.L."/>
            <person name="Gladney L.M."/>
        </authorList>
    </citation>
    <scope>NUCLEOTIDE SEQUENCE [LARGE SCALE GENOMIC DNA]</scope>
    <source>
        <strain evidence="3">2756-81</strain>
    </source>
</reference>
<keyword evidence="1" id="KW-0812">Transmembrane</keyword>
<proteinExistence type="predicted"/>
<feature type="transmembrane region" description="Helical" evidence="1">
    <location>
        <begin position="6"/>
        <end position="24"/>
    </location>
</feature>
<keyword evidence="1" id="KW-1133">Transmembrane helix</keyword>
<dbReference type="Pfam" id="PF04400">
    <property type="entry name" value="NqrM"/>
    <property type="match status" value="1"/>
</dbReference>
<dbReference type="EMBL" id="LOMK01000002">
    <property type="protein sequence ID" value="KYN23709.1"/>
    <property type="molecule type" value="Genomic_DNA"/>
</dbReference>
<gene>
    <name evidence="2" type="ORF">AUQ44_17445</name>
</gene>
<accession>A0A151JD42</accession>
<dbReference type="PANTHER" id="PTHR40691:SF3">
    <property type="entry name" value="(NA+)-NQR MATURATION NQRM"/>
    <property type="match status" value="1"/>
</dbReference>
<comment type="caution">
    <text evidence="2">The sequence shown here is derived from an EMBL/GenBank/DDBJ whole genome shotgun (WGS) entry which is preliminary data.</text>
</comment>
<dbReference type="PANTHER" id="PTHR40691">
    <property type="entry name" value="(NA+)-NQR MATURATION NQRM"/>
    <property type="match status" value="1"/>
</dbReference>
<protein>
    <recommendedName>
        <fullName evidence="4">(Na+)-NQR maturation NqrM</fullName>
    </recommendedName>
</protein>